<evidence type="ECO:0000313" key="2">
    <source>
        <dbReference type="Proteomes" id="UP000231152"/>
    </source>
</evidence>
<reference evidence="1 2" key="1">
    <citation type="submission" date="2017-09" db="EMBL/GenBank/DDBJ databases">
        <title>Depth-based differentiation of microbial function through sediment-hosted aquifers and enrichment of novel symbionts in the deep terrestrial subsurface.</title>
        <authorList>
            <person name="Probst A.J."/>
            <person name="Ladd B."/>
            <person name="Jarett J.K."/>
            <person name="Geller-Mcgrath D.E."/>
            <person name="Sieber C.M."/>
            <person name="Emerson J.B."/>
            <person name="Anantharaman K."/>
            <person name="Thomas B.C."/>
            <person name="Malmstrom R."/>
            <person name="Stieglmeier M."/>
            <person name="Klingl A."/>
            <person name="Woyke T."/>
            <person name="Ryan C.M."/>
            <person name="Banfield J.F."/>
        </authorList>
    </citation>
    <scope>NUCLEOTIDE SEQUENCE [LARGE SCALE GENOMIC DNA]</scope>
    <source>
        <strain evidence="1">CG10_big_fil_rev_8_21_14_0_10_48_11</strain>
    </source>
</reference>
<protein>
    <submittedName>
        <fullName evidence="1">Uncharacterized protein</fullName>
    </submittedName>
</protein>
<dbReference type="Proteomes" id="UP000231152">
    <property type="component" value="Unassembled WGS sequence"/>
</dbReference>
<dbReference type="EMBL" id="PFET01000001">
    <property type="protein sequence ID" value="PJE76255.1"/>
    <property type="molecule type" value="Genomic_DNA"/>
</dbReference>
<comment type="caution">
    <text evidence="1">The sequence shown here is derived from an EMBL/GenBank/DDBJ whole genome shotgun (WGS) entry which is preliminary data.</text>
</comment>
<sequence length="87" mass="9476">MALNAEDGLRKAAAFGVMSDRAIEDNVVTSNEQERDQYHAKRKCAAPKVPYNVVVWHLLALLKTGASLLFSPLAVNLLSCLTGNHLV</sequence>
<name>A0A2M8LFQ4_9BACT</name>
<gene>
    <name evidence="1" type="ORF">COV04_00010</name>
</gene>
<organism evidence="1 2">
    <name type="scientific">Candidatus Uhrbacteria bacterium CG10_big_fil_rev_8_21_14_0_10_48_11</name>
    <dbReference type="NCBI Taxonomy" id="1975037"/>
    <lineage>
        <taxon>Bacteria</taxon>
        <taxon>Candidatus Uhriibacteriota</taxon>
    </lineage>
</organism>
<dbReference type="AlphaFoldDB" id="A0A2M8LFQ4"/>
<proteinExistence type="predicted"/>
<evidence type="ECO:0000313" key="1">
    <source>
        <dbReference type="EMBL" id="PJE76255.1"/>
    </source>
</evidence>
<accession>A0A2M8LFQ4</accession>